<proteinExistence type="inferred from homology"/>
<dbReference type="InterPro" id="IPR008258">
    <property type="entry name" value="Transglycosylase_SLT_dom_1"/>
</dbReference>
<dbReference type="GO" id="GO:0000270">
    <property type="term" value="P:peptidoglycan metabolic process"/>
    <property type="evidence" value="ECO:0007669"/>
    <property type="project" value="InterPro"/>
</dbReference>
<keyword evidence="5" id="KW-1185">Reference proteome</keyword>
<dbReference type="GO" id="GO:0008933">
    <property type="term" value="F:peptidoglycan lytic transglycosylase activity"/>
    <property type="evidence" value="ECO:0007669"/>
    <property type="project" value="InterPro"/>
</dbReference>
<evidence type="ECO:0000313" key="4">
    <source>
        <dbReference type="EMBL" id="MBT0963811.1"/>
    </source>
</evidence>
<comment type="caution">
    <text evidence="4">The sequence shown here is derived from an EMBL/GenBank/DDBJ whole genome shotgun (WGS) entry which is preliminary data.</text>
</comment>
<evidence type="ECO:0000259" key="3">
    <source>
        <dbReference type="Pfam" id="PF01464"/>
    </source>
</evidence>
<dbReference type="InterPro" id="IPR011990">
    <property type="entry name" value="TPR-like_helical_dom_sf"/>
</dbReference>
<dbReference type="SUPFAM" id="SSF53955">
    <property type="entry name" value="Lysozyme-like"/>
    <property type="match status" value="1"/>
</dbReference>
<evidence type="ECO:0000256" key="1">
    <source>
        <dbReference type="ARBA" id="ARBA00007734"/>
    </source>
</evidence>
<feature type="compositionally biased region" description="Basic and acidic residues" evidence="2">
    <location>
        <begin position="1"/>
        <end position="20"/>
    </location>
</feature>
<dbReference type="InterPro" id="IPR006597">
    <property type="entry name" value="Sel1-like"/>
</dbReference>
<dbReference type="Pfam" id="PF01464">
    <property type="entry name" value="SLT"/>
    <property type="match status" value="1"/>
</dbReference>
<dbReference type="InterPro" id="IPR023346">
    <property type="entry name" value="Lysozyme-like_dom_sf"/>
</dbReference>
<dbReference type="GO" id="GO:0016020">
    <property type="term" value="C:membrane"/>
    <property type="evidence" value="ECO:0007669"/>
    <property type="project" value="InterPro"/>
</dbReference>
<reference evidence="5" key="1">
    <citation type="journal article" date="2022" name="ISME J.">
        <title>Genetic and phylogenetic analysis of dissimilatory iodate-reducing bacteria identifies potential niches across the world's oceans.</title>
        <authorList>
            <person name="Reyes-Umana V."/>
            <person name="Henning Z."/>
            <person name="Lee K."/>
            <person name="Barnum T.P."/>
            <person name="Coates J.D."/>
        </authorList>
    </citation>
    <scope>NUCLEOTIDE SEQUENCE [LARGE SCALE GENOMIC DNA]</scope>
    <source>
        <strain evidence="5">IR12</strain>
    </source>
</reference>
<comment type="similarity">
    <text evidence="1">Belongs to the transglycosylase Slt family.</text>
</comment>
<protein>
    <submittedName>
        <fullName evidence="4">Transglycosylase SLT domain-containing protein</fullName>
    </submittedName>
</protein>
<evidence type="ECO:0000256" key="2">
    <source>
        <dbReference type="SAM" id="MobiDB-lite"/>
    </source>
</evidence>
<name>A0A944DF22_DENI1</name>
<dbReference type="EMBL" id="JAEKFT010000038">
    <property type="protein sequence ID" value="MBT0963811.1"/>
    <property type="molecule type" value="Genomic_DNA"/>
</dbReference>
<evidence type="ECO:0000313" key="5">
    <source>
        <dbReference type="Proteomes" id="UP000694660"/>
    </source>
</evidence>
<dbReference type="SMART" id="SM00671">
    <property type="entry name" value="SEL1"/>
    <property type="match status" value="2"/>
</dbReference>
<dbReference type="Pfam" id="PF08238">
    <property type="entry name" value="Sel1"/>
    <property type="match status" value="2"/>
</dbReference>
<accession>A0A944DF22</accession>
<dbReference type="PANTHER" id="PTHR37423:SF2">
    <property type="entry name" value="MEMBRANE-BOUND LYTIC MUREIN TRANSGLYCOSYLASE C"/>
    <property type="match status" value="1"/>
</dbReference>
<dbReference type="CDD" id="cd00254">
    <property type="entry name" value="LT-like"/>
    <property type="match status" value="1"/>
</dbReference>
<gene>
    <name evidence="4" type="ORF">I8J34_21745</name>
</gene>
<dbReference type="Gene3D" id="1.10.530.10">
    <property type="match status" value="1"/>
</dbReference>
<feature type="region of interest" description="Disordered" evidence="2">
    <location>
        <begin position="1"/>
        <end position="22"/>
    </location>
</feature>
<dbReference type="PANTHER" id="PTHR37423">
    <property type="entry name" value="SOLUBLE LYTIC MUREIN TRANSGLYCOSYLASE-RELATED"/>
    <property type="match status" value="1"/>
</dbReference>
<dbReference type="AlphaFoldDB" id="A0A944DF22"/>
<dbReference type="PROSITE" id="PS00922">
    <property type="entry name" value="TRANSGLYCOSYLASE"/>
    <property type="match status" value="1"/>
</dbReference>
<feature type="domain" description="Transglycosylase SLT" evidence="3">
    <location>
        <begin position="193"/>
        <end position="283"/>
    </location>
</feature>
<dbReference type="InterPro" id="IPR000189">
    <property type="entry name" value="Transglyc_AS"/>
</dbReference>
<sequence length="326" mass="34685">MDDPWGRRDDGRPRPADPHARGRAVLGADGRSVTQTLGGRTARTLAGLLIVALAGSATVQAASSSAARLLEKGTAYEHGEGVDRNPALAVSYYCKAARLGSVEAMFALGWMYANGRGVARDDAAAGALFSVAAKQGHAQAKRMLRYTGPGNGRLPSCRQLAVTRPSGPTGALLADLPPARRKVADLVAWLAPDYGVNPQFALAIAAVESNFNPAARSPKNAVGVMQLIPETATRFNVGNAHDARQNVAGGLAYLRWLLAYFEGDVRLVVAAYNAGEGAVERYGGVPPYPETRAYVARIATWFPRRTHPYDRRVVESSPIVRRSGAR</sequence>
<dbReference type="Gene3D" id="1.25.40.10">
    <property type="entry name" value="Tetratricopeptide repeat domain"/>
    <property type="match status" value="1"/>
</dbReference>
<dbReference type="Proteomes" id="UP000694660">
    <property type="component" value="Unassembled WGS sequence"/>
</dbReference>
<organism evidence="4 5">
    <name type="scientific">Denitromonas iodatirespirans</name>
    <dbReference type="NCBI Taxonomy" id="2795389"/>
    <lineage>
        <taxon>Bacteria</taxon>
        <taxon>Pseudomonadati</taxon>
        <taxon>Pseudomonadota</taxon>
        <taxon>Betaproteobacteria</taxon>
        <taxon>Rhodocyclales</taxon>
        <taxon>Zoogloeaceae</taxon>
        <taxon>Denitromonas</taxon>
    </lineage>
</organism>
<dbReference type="SUPFAM" id="SSF81901">
    <property type="entry name" value="HCP-like"/>
    <property type="match status" value="1"/>
</dbReference>